<dbReference type="EMBL" id="WNWS01000509">
    <property type="protein sequence ID" value="KAE9966558.1"/>
    <property type="molecule type" value="Genomic_DNA"/>
</dbReference>
<evidence type="ECO:0000256" key="1">
    <source>
        <dbReference type="SAM" id="SignalP"/>
    </source>
</evidence>
<accession>A0A8H3UC22</accession>
<comment type="caution">
    <text evidence="2">The sequence shown here is derived from an EMBL/GenBank/DDBJ whole genome shotgun (WGS) entry which is preliminary data.</text>
</comment>
<dbReference type="Proteomes" id="UP000447873">
    <property type="component" value="Unassembled WGS sequence"/>
</dbReference>
<sequence>MKNILLPLSLQLLTAYAQNTSTITIPATNGSIPAGAQNGCAAGYYPSTDTVLYTLPYTYPQVLSIIGNYTNLTWSGSPDNSVTSNSTTWVPGTARFYSLGGAYVIETITEYSKPDSGPYIEIHTLAPLTIAAANVSFYAAYDAQNWTSVCDGKATTANFTVGMCATNATAAAALLHSIHLTDARTVGSLLGGRNFTTCQALGSNAMTPNTTTPASGGSATGLGGAAGSTASGAASGLDASKVTGLSSVVLVLLGAMML</sequence>
<proteinExistence type="predicted"/>
<feature type="signal peptide" evidence="1">
    <location>
        <begin position="1"/>
        <end position="17"/>
    </location>
</feature>
<gene>
    <name evidence="2" type="ORF">EG328_008823</name>
</gene>
<evidence type="ECO:0000313" key="2">
    <source>
        <dbReference type="EMBL" id="KAE9966558.1"/>
    </source>
</evidence>
<name>A0A8H3UC22_VENIN</name>
<protein>
    <submittedName>
        <fullName evidence="2">Uncharacterized protein</fullName>
    </submittedName>
</protein>
<evidence type="ECO:0000313" key="3">
    <source>
        <dbReference type="Proteomes" id="UP000447873"/>
    </source>
</evidence>
<keyword evidence="1" id="KW-0732">Signal</keyword>
<feature type="chain" id="PRO_5034517112" evidence="1">
    <location>
        <begin position="18"/>
        <end position="258"/>
    </location>
</feature>
<reference evidence="2 3" key="1">
    <citation type="submission" date="2018-12" db="EMBL/GenBank/DDBJ databases">
        <title>Venturia inaequalis Genome Resource.</title>
        <authorList>
            <person name="Lichtner F.J."/>
        </authorList>
    </citation>
    <scope>NUCLEOTIDE SEQUENCE [LARGE SCALE GENOMIC DNA]</scope>
    <source>
        <strain evidence="2 3">120213</strain>
    </source>
</reference>
<dbReference type="AlphaFoldDB" id="A0A8H3UC22"/>
<organism evidence="2 3">
    <name type="scientific">Venturia inaequalis</name>
    <name type="common">Apple scab fungus</name>
    <dbReference type="NCBI Taxonomy" id="5025"/>
    <lineage>
        <taxon>Eukaryota</taxon>
        <taxon>Fungi</taxon>
        <taxon>Dikarya</taxon>
        <taxon>Ascomycota</taxon>
        <taxon>Pezizomycotina</taxon>
        <taxon>Dothideomycetes</taxon>
        <taxon>Pleosporomycetidae</taxon>
        <taxon>Venturiales</taxon>
        <taxon>Venturiaceae</taxon>
        <taxon>Venturia</taxon>
    </lineage>
</organism>